<name>A0ABD2JVW1_HETSC</name>
<accession>A0ABD2JVW1</accession>
<comment type="caution">
    <text evidence="3">The sequence shown here is derived from an EMBL/GenBank/DDBJ whole genome shotgun (WGS) entry which is preliminary data.</text>
</comment>
<keyword evidence="4" id="KW-1185">Reference proteome</keyword>
<gene>
    <name evidence="3" type="ORF">niasHS_006061</name>
</gene>
<feature type="compositionally biased region" description="Basic and acidic residues" evidence="1">
    <location>
        <begin position="198"/>
        <end position="216"/>
    </location>
</feature>
<feature type="region of interest" description="Disordered" evidence="1">
    <location>
        <begin position="161"/>
        <end position="229"/>
    </location>
</feature>
<keyword evidence="2" id="KW-0472">Membrane</keyword>
<keyword evidence="2" id="KW-0812">Transmembrane</keyword>
<evidence type="ECO:0000313" key="4">
    <source>
        <dbReference type="Proteomes" id="UP001620645"/>
    </source>
</evidence>
<dbReference type="EMBL" id="JBICCN010000086">
    <property type="protein sequence ID" value="KAL3094766.1"/>
    <property type="molecule type" value="Genomic_DNA"/>
</dbReference>
<dbReference type="AlphaFoldDB" id="A0ABD2JVW1"/>
<dbReference type="Proteomes" id="UP001620645">
    <property type="component" value="Unassembled WGS sequence"/>
</dbReference>
<feature type="compositionally biased region" description="Polar residues" evidence="1">
    <location>
        <begin position="217"/>
        <end position="229"/>
    </location>
</feature>
<organism evidence="3 4">
    <name type="scientific">Heterodera schachtii</name>
    <name type="common">Sugarbeet cyst nematode worm</name>
    <name type="synonym">Tylenchus schachtii</name>
    <dbReference type="NCBI Taxonomy" id="97005"/>
    <lineage>
        <taxon>Eukaryota</taxon>
        <taxon>Metazoa</taxon>
        <taxon>Ecdysozoa</taxon>
        <taxon>Nematoda</taxon>
        <taxon>Chromadorea</taxon>
        <taxon>Rhabditida</taxon>
        <taxon>Tylenchina</taxon>
        <taxon>Tylenchomorpha</taxon>
        <taxon>Tylenchoidea</taxon>
        <taxon>Heteroderidae</taxon>
        <taxon>Heteroderinae</taxon>
        <taxon>Heterodera</taxon>
    </lineage>
</organism>
<sequence>MPCKKKKHCSSTEQQAPVAPRLPRLAADYFQMAARFVPAVRLRPLFEAIQRNAIGANANFWLLFVVIALVMLILISGNRAEQLDNELSSHIDAKLGTDELEDKLGTVELDNEFSTHIDAKLGTDELEDKLGTVELDNEFSTHIDAKLDTDELEDKLGTNIDGKLGTNELEDKLGTNIDGKLGTDELEDKLGTNIDGKLGTDELEHKLGTDIKKEEAGQSSKEASSADNE</sequence>
<evidence type="ECO:0000256" key="2">
    <source>
        <dbReference type="SAM" id="Phobius"/>
    </source>
</evidence>
<feature type="transmembrane region" description="Helical" evidence="2">
    <location>
        <begin position="60"/>
        <end position="77"/>
    </location>
</feature>
<keyword evidence="2" id="KW-1133">Transmembrane helix</keyword>
<reference evidence="3 4" key="1">
    <citation type="submission" date="2024-10" db="EMBL/GenBank/DDBJ databases">
        <authorList>
            <person name="Kim D."/>
        </authorList>
    </citation>
    <scope>NUCLEOTIDE SEQUENCE [LARGE SCALE GENOMIC DNA]</scope>
    <source>
        <strain evidence="3">Taebaek</strain>
    </source>
</reference>
<protein>
    <submittedName>
        <fullName evidence="3">Uncharacterized protein</fullName>
    </submittedName>
</protein>
<evidence type="ECO:0000313" key="3">
    <source>
        <dbReference type="EMBL" id="KAL3094766.1"/>
    </source>
</evidence>
<evidence type="ECO:0000256" key="1">
    <source>
        <dbReference type="SAM" id="MobiDB-lite"/>
    </source>
</evidence>
<proteinExistence type="predicted"/>